<proteinExistence type="predicted"/>
<gene>
    <name evidence="1" type="ORF">R1sor_026555</name>
</gene>
<name>A0ABD3GBQ0_9MARC</name>
<keyword evidence="2" id="KW-1185">Reference proteome</keyword>
<evidence type="ECO:0000313" key="1">
    <source>
        <dbReference type="EMBL" id="KAL3676607.1"/>
    </source>
</evidence>
<reference evidence="1 2" key="1">
    <citation type="submission" date="2024-09" db="EMBL/GenBank/DDBJ databases">
        <title>Chromosome-scale assembly of Riccia sorocarpa.</title>
        <authorList>
            <person name="Paukszto L."/>
        </authorList>
    </citation>
    <scope>NUCLEOTIDE SEQUENCE [LARGE SCALE GENOMIC DNA]</scope>
    <source>
        <strain evidence="1">LP-2024</strain>
        <tissue evidence="1">Aerial parts of the thallus</tissue>
    </source>
</reference>
<comment type="caution">
    <text evidence="1">The sequence shown here is derived from an EMBL/GenBank/DDBJ whole genome shotgun (WGS) entry which is preliminary data.</text>
</comment>
<sequence length="260" mass="28827">MARCQLEKSCVTTVKKKNITPTRVRMQPSLQGTYHCAKTAGNRGTSPLIVPNQLYLSLKDTVPIILKLTTAVEGGVPLAATSEYNFLKDLDVIPAHISLLQLVMVCPHLLKELTSWSKGTQTLHKNGRQSPKEPLGMLEDVETIFGGLSYTLTYVVLQPEDDAVYEVLIGRPWIYGTNAVTDWSKSEMNATLELRTIRYGEKTKPGDELALSFYIECYEANEAEIAAFDEEVRTLFISGLEVVKATSKPTSPDKEVDLTT</sequence>
<organism evidence="1 2">
    <name type="scientific">Riccia sorocarpa</name>
    <dbReference type="NCBI Taxonomy" id="122646"/>
    <lineage>
        <taxon>Eukaryota</taxon>
        <taxon>Viridiplantae</taxon>
        <taxon>Streptophyta</taxon>
        <taxon>Embryophyta</taxon>
        <taxon>Marchantiophyta</taxon>
        <taxon>Marchantiopsida</taxon>
        <taxon>Marchantiidae</taxon>
        <taxon>Marchantiales</taxon>
        <taxon>Ricciaceae</taxon>
        <taxon>Riccia</taxon>
    </lineage>
</organism>
<accession>A0ABD3GBQ0</accession>
<dbReference type="AlphaFoldDB" id="A0ABD3GBQ0"/>
<dbReference type="Proteomes" id="UP001633002">
    <property type="component" value="Unassembled WGS sequence"/>
</dbReference>
<evidence type="ECO:0000313" key="2">
    <source>
        <dbReference type="Proteomes" id="UP001633002"/>
    </source>
</evidence>
<protein>
    <submittedName>
        <fullName evidence="1">Uncharacterized protein</fullName>
    </submittedName>
</protein>
<dbReference type="EMBL" id="JBJQOH010000008">
    <property type="protein sequence ID" value="KAL3676607.1"/>
    <property type="molecule type" value="Genomic_DNA"/>
</dbReference>